<organism evidence="1 2">
    <name type="scientific">Allonocardiopsis opalescens</name>
    <dbReference type="NCBI Taxonomy" id="1144618"/>
    <lineage>
        <taxon>Bacteria</taxon>
        <taxon>Bacillati</taxon>
        <taxon>Actinomycetota</taxon>
        <taxon>Actinomycetes</taxon>
        <taxon>Streptosporangiales</taxon>
        <taxon>Allonocardiopsis</taxon>
    </lineage>
</organism>
<dbReference type="Proteomes" id="UP000237846">
    <property type="component" value="Unassembled WGS sequence"/>
</dbReference>
<proteinExistence type="predicted"/>
<sequence>MATYADVEDVRARWEGDLQAGSDLEARVQVRLDDAEAILTQHAGDLADRIAAGKTTAELVKIVLCSMVLRVLRNADGVTQETAGPFSRSFDAAVASGKLFTTREDRRLLGLRGRAATVSLSEADDALRHPNRRDWRSRDRGGWADCGWIA</sequence>
<protein>
    <submittedName>
        <fullName evidence="1">Gp19/Gp15/Gp42-like protein</fullName>
    </submittedName>
</protein>
<keyword evidence="2" id="KW-1185">Reference proteome</keyword>
<reference evidence="1 2" key="1">
    <citation type="submission" date="2018-03" db="EMBL/GenBank/DDBJ databases">
        <title>Genomic Encyclopedia of Archaeal and Bacterial Type Strains, Phase II (KMG-II): from individual species to whole genera.</title>
        <authorList>
            <person name="Goeker M."/>
        </authorList>
    </citation>
    <scope>NUCLEOTIDE SEQUENCE [LARGE SCALE GENOMIC DNA]</scope>
    <source>
        <strain evidence="1 2">DSM 45601</strain>
    </source>
</reference>
<dbReference type="RefSeq" id="WP_170141121.1">
    <property type="nucleotide sequence ID" value="NZ_PVZC01000009.1"/>
</dbReference>
<accession>A0A2T0PVL0</accession>
<comment type="caution">
    <text evidence="1">The sequence shown here is derived from an EMBL/GenBank/DDBJ whole genome shotgun (WGS) entry which is preliminary data.</text>
</comment>
<name>A0A2T0PVL0_9ACTN</name>
<dbReference type="AlphaFoldDB" id="A0A2T0PVL0"/>
<dbReference type="InterPro" id="IPR018963">
    <property type="entry name" value="Mycophage_D29_Gp19"/>
</dbReference>
<dbReference type="EMBL" id="PVZC01000009">
    <property type="protein sequence ID" value="PRX95575.1"/>
    <property type="molecule type" value="Genomic_DNA"/>
</dbReference>
<gene>
    <name evidence="1" type="ORF">CLV72_109184</name>
</gene>
<evidence type="ECO:0000313" key="2">
    <source>
        <dbReference type="Proteomes" id="UP000237846"/>
    </source>
</evidence>
<dbReference type="Pfam" id="PF09355">
    <property type="entry name" value="Phage_Gp19"/>
    <property type="match status" value="1"/>
</dbReference>
<evidence type="ECO:0000313" key="1">
    <source>
        <dbReference type="EMBL" id="PRX95575.1"/>
    </source>
</evidence>